<dbReference type="Gene3D" id="6.10.250.3260">
    <property type="match status" value="1"/>
</dbReference>
<dbReference type="InterPro" id="IPR001147">
    <property type="entry name" value="Ribosomal_eL21"/>
</dbReference>
<feature type="compositionally biased region" description="Basic and acidic residues" evidence="5">
    <location>
        <begin position="108"/>
        <end position="137"/>
    </location>
</feature>
<evidence type="ECO:0000256" key="5">
    <source>
        <dbReference type="SAM" id="MobiDB-lite"/>
    </source>
</evidence>
<name>A0ABM4S3D1_BOSIN</name>
<dbReference type="RefSeq" id="XP_070642307.1">
    <property type="nucleotide sequence ID" value="XM_070786206.1"/>
</dbReference>
<dbReference type="Pfam" id="PF01157">
    <property type="entry name" value="Ribosomal_L21e"/>
    <property type="match status" value="1"/>
</dbReference>
<feature type="region of interest" description="Disordered" evidence="5">
    <location>
        <begin position="106"/>
        <end position="173"/>
    </location>
</feature>
<dbReference type="GeneID" id="139182209"/>
<dbReference type="Gene3D" id="2.30.30.70">
    <property type="entry name" value="Ribosomal protein L21"/>
    <property type="match status" value="1"/>
</dbReference>
<evidence type="ECO:0000256" key="1">
    <source>
        <dbReference type="ARBA" id="ARBA00008427"/>
    </source>
</evidence>
<evidence type="ECO:0000256" key="3">
    <source>
        <dbReference type="ARBA" id="ARBA00023274"/>
    </source>
</evidence>
<proteinExistence type="inferred from homology"/>
<dbReference type="InterPro" id="IPR008991">
    <property type="entry name" value="Translation_prot_SH3-like_sf"/>
</dbReference>
<accession>A0ABM4S3D1</accession>
<evidence type="ECO:0000256" key="2">
    <source>
        <dbReference type="ARBA" id="ARBA00022980"/>
    </source>
</evidence>
<dbReference type="SUPFAM" id="SSF50104">
    <property type="entry name" value="Translation proteins SH3-like domain"/>
    <property type="match status" value="1"/>
</dbReference>
<keyword evidence="2" id="KW-0689">Ribosomal protein</keyword>
<organism evidence="6 7">
    <name type="scientific">Bos indicus</name>
    <name type="common">Zebu</name>
    <dbReference type="NCBI Taxonomy" id="9915"/>
    <lineage>
        <taxon>Eukaryota</taxon>
        <taxon>Metazoa</taxon>
        <taxon>Chordata</taxon>
        <taxon>Craniata</taxon>
        <taxon>Vertebrata</taxon>
        <taxon>Euteleostomi</taxon>
        <taxon>Mammalia</taxon>
        <taxon>Eutheria</taxon>
        <taxon>Laurasiatheria</taxon>
        <taxon>Artiodactyla</taxon>
        <taxon>Ruminantia</taxon>
        <taxon>Pecora</taxon>
        <taxon>Bovidae</taxon>
        <taxon>Bovinae</taxon>
        <taxon>Bos</taxon>
    </lineage>
</organism>
<protein>
    <recommendedName>
        <fullName evidence="4">60S ribosomal protein L21</fullName>
    </recommendedName>
</protein>
<evidence type="ECO:0000313" key="7">
    <source>
        <dbReference type="RefSeq" id="XP_070642307.1"/>
    </source>
</evidence>
<reference evidence="6" key="1">
    <citation type="submission" date="2025-05" db="UniProtKB">
        <authorList>
            <consortium name="RefSeq"/>
        </authorList>
    </citation>
    <scope>NUCLEOTIDE SEQUENCE [LARGE SCALE GENOMIC DNA]</scope>
</reference>
<evidence type="ECO:0000256" key="4">
    <source>
        <dbReference type="ARBA" id="ARBA00035327"/>
    </source>
</evidence>
<gene>
    <name evidence="7" type="primary">LOC139182209</name>
</gene>
<sequence length="173" mass="19709">MEKLDPSCTTAICQNDQHKGKTSGTCSVFSRLFRKHGVVPLATNMRLYKKHDIVDIKGMGTVHKAIPHKCYHGNTGSVYHVIQHAAAVVVNKQVKGKMPAQRMTVHMEQSKHSKSRESFQKHVKENDEKKKKVEKGTWDQLMHQAAPPRKAYFLRTDGREPELPESTPYEFMA</sequence>
<dbReference type="Proteomes" id="UP001652663">
    <property type="component" value="Chromosome 1"/>
</dbReference>
<dbReference type="PANTHER" id="PTHR20981">
    <property type="entry name" value="60S RIBOSOMAL PROTEIN L21"/>
    <property type="match status" value="1"/>
</dbReference>
<dbReference type="InterPro" id="IPR036948">
    <property type="entry name" value="Ribosomal_eL21_sf"/>
</dbReference>
<keyword evidence="3" id="KW-0687">Ribonucleoprotein</keyword>
<keyword evidence="6" id="KW-1185">Reference proteome</keyword>
<reference evidence="7" key="2">
    <citation type="submission" date="2025-08" db="UniProtKB">
        <authorList>
            <consortium name="RefSeq"/>
        </authorList>
    </citation>
    <scope>IDENTIFICATION</scope>
    <source>
        <tissue evidence="7">Blood</tissue>
    </source>
</reference>
<evidence type="ECO:0000313" key="6">
    <source>
        <dbReference type="Proteomes" id="UP001652663"/>
    </source>
</evidence>
<comment type="similarity">
    <text evidence="1">Belongs to the eukaryotic ribosomal protein eL21 family.</text>
</comment>